<sequence>MGLLKKERPQEVSRPIEDESLPAYTGNTGDKADAPPYDFTEDKAERRSSTASSIEELPRKPGRIPAAVNAYWPSKLSRTFHLGEHRDMPLFAVKTGSGWSRKHPELTIFDGPSSDNGQMLTGVTRASMWGRKYDISLPPLPGSGSAEHVKETISTSTSWSHLVYTFSIEVPSGPNGQLRREDFEWRTTRGDEVRELGSRWQRGWKLVRLSSEAFRGPGGERHARDDGTTSDGKEVVAVWAHNPSWSMTKAFKFRFRGSALAGELGERFDLMALTTGLNMWHQEMAAAASTGATTASTSAAVST</sequence>
<dbReference type="InParanoid" id="A0A136JA17"/>
<feature type="region of interest" description="Disordered" evidence="1">
    <location>
        <begin position="1"/>
        <end position="60"/>
    </location>
</feature>
<proteinExistence type="predicted"/>
<protein>
    <submittedName>
        <fullName evidence="2">Uncharacterized protein</fullName>
    </submittedName>
</protein>
<dbReference type="Proteomes" id="UP000070501">
    <property type="component" value="Unassembled WGS sequence"/>
</dbReference>
<reference evidence="3" key="1">
    <citation type="submission" date="2016-02" db="EMBL/GenBank/DDBJ databases">
        <title>Draft genome sequence of Microdochium bolleyi, a fungal endophyte of beachgrass.</title>
        <authorList>
            <consortium name="DOE Joint Genome Institute"/>
            <person name="David A.S."/>
            <person name="May G."/>
            <person name="Haridas S."/>
            <person name="Lim J."/>
            <person name="Wang M."/>
            <person name="Labutti K."/>
            <person name="Lipzen A."/>
            <person name="Barry K."/>
            <person name="Grigoriev I.V."/>
        </authorList>
    </citation>
    <scope>NUCLEOTIDE SEQUENCE [LARGE SCALE GENOMIC DNA]</scope>
    <source>
        <strain evidence="3">J235TASD1</strain>
    </source>
</reference>
<evidence type="ECO:0000313" key="2">
    <source>
        <dbReference type="EMBL" id="KXJ93936.1"/>
    </source>
</evidence>
<keyword evidence="3" id="KW-1185">Reference proteome</keyword>
<dbReference type="STRING" id="196109.A0A136JA17"/>
<name>A0A136JA17_9PEZI</name>
<evidence type="ECO:0000256" key="1">
    <source>
        <dbReference type="SAM" id="MobiDB-lite"/>
    </source>
</evidence>
<feature type="compositionally biased region" description="Basic and acidic residues" evidence="1">
    <location>
        <begin position="1"/>
        <end position="17"/>
    </location>
</feature>
<dbReference type="AlphaFoldDB" id="A0A136JA17"/>
<gene>
    <name evidence="2" type="ORF">Micbo1qcDRAFT_158848</name>
</gene>
<dbReference type="EMBL" id="KQ964247">
    <property type="protein sequence ID" value="KXJ93936.1"/>
    <property type="molecule type" value="Genomic_DNA"/>
</dbReference>
<dbReference type="OrthoDB" id="3431997at2759"/>
<accession>A0A136JA17</accession>
<evidence type="ECO:0000313" key="3">
    <source>
        <dbReference type="Proteomes" id="UP000070501"/>
    </source>
</evidence>
<organism evidence="2 3">
    <name type="scientific">Microdochium bolleyi</name>
    <dbReference type="NCBI Taxonomy" id="196109"/>
    <lineage>
        <taxon>Eukaryota</taxon>
        <taxon>Fungi</taxon>
        <taxon>Dikarya</taxon>
        <taxon>Ascomycota</taxon>
        <taxon>Pezizomycotina</taxon>
        <taxon>Sordariomycetes</taxon>
        <taxon>Xylariomycetidae</taxon>
        <taxon>Xylariales</taxon>
        <taxon>Microdochiaceae</taxon>
        <taxon>Microdochium</taxon>
    </lineage>
</organism>